<name>A0A7W9SL85_ARMRO</name>
<dbReference type="InterPro" id="IPR036259">
    <property type="entry name" value="MFS_trans_sf"/>
</dbReference>
<feature type="transmembrane region" description="Helical" evidence="5">
    <location>
        <begin position="53"/>
        <end position="73"/>
    </location>
</feature>
<protein>
    <submittedName>
        <fullName evidence="7">MFS family permease</fullName>
    </submittedName>
</protein>
<feature type="transmembrane region" description="Helical" evidence="5">
    <location>
        <begin position="324"/>
        <end position="342"/>
    </location>
</feature>
<keyword evidence="4 5" id="KW-0472">Membrane</keyword>
<dbReference type="GO" id="GO:0005886">
    <property type="term" value="C:plasma membrane"/>
    <property type="evidence" value="ECO:0007669"/>
    <property type="project" value="UniProtKB-SubCell"/>
</dbReference>
<feature type="transmembrane region" description="Helical" evidence="5">
    <location>
        <begin position="85"/>
        <end position="117"/>
    </location>
</feature>
<organism evidence="7 8">
    <name type="scientific">Armatimonas rosea</name>
    <dbReference type="NCBI Taxonomy" id="685828"/>
    <lineage>
        <taxon>Bacteria</taxon>
        <taxon>Bacillati</taxon>
        <taxon>Armatimonadota</taxon>
        <taxon>Armatimonadia</taxon>
        <taxon>Armatimonadales</taxon>
        <taxon>Armatimonadaceae</taxon>
        <taxon>Armatimonas</taxon>
    </lineage>
</organism>
<evidence type="ECO:0000256" key="4">
    <source>
        <dbReference type="ARBA" id="ARBA00023136"/>
    </source>
</evidence>
<evidence type="ECO:0000256" key="3">
    <source>
        <dbReference type="ARBA" id="ARBA00022989"/>
    </source>
</evidence>
<dbReference type="PANTHER" id="PTHR23528">
    <property type="match status" value="1"/>
</dbReference>
<dbReference type="PANTHER" id="PTHR23528:SF1">
    <property type="entry name" value="MAJOR FACILITATOR SUPERFAMILY (MFS) PROFILE DOMAIN-CONTAINING PROTEIN"/>
    <property type="match status" value="1"/>
</dbReference>
<evidence type="ECO:0000256" key="5">
    <source>
        <dbReference type="SAM" id="Phobius"/>
    </source>
</evidence>
<comment type="subcellular location">
    <subcellularLocation>
        <location evidence="1">Cell membrane</location>
        <topology evidence="1">Multi-pass membrane protein</topology>
    </subcellularLocation>
</comment>
<dbReference type="Proteomes" id="UP000520814">
    <property type="component" value="Unassembled WGS sequence"/>
</dbReference>
<dbReference type="InterPro" id="IPR020846">
    <property type="entry name" value="MFS_dom"/>
</dbReference>
<sequence>MSKPTFQDKPFWYLGTGAYWFVTSLKWFVLFLLQPLQVAELVPGGEKNGSWGMIVAIGAFEAMIGPALMGWLSDRTRTRFGRRRPFLAIGAALTSVALLLLGQANSLAFMAIAYLFLQVSDDVATGPYAALIYDQVPEDHRGKASGILSMLQLVAQIVAVGIGLGLGKIALIYLAVAVINILCAALTLAIWHEPAVPELRQEEGLPALPKLSLKSWTEPFRSPDFRWVWLARFLVAFGFYLVLLYVSNYLRDRVHSLTLFGLDLKEPKNGALAAALAISLSGAIGSGIAAKLVDTVGRKKTIGICGWVMAAALVPFALIPNFTLIFCVALVFGLAYGVYLSASYALAADVLPNPDDAAKDMGIWQASVSTPQVLTGIVGLLVDAGNRLSPGQGYTGAFLLSSAAFLTGCLLVQKVQASR</sequence>
<dbReference type="Gene3D" id="1.20.1250.20">
    <property type="entry name" value="MFS general substrate transporter like domains"/>
    <property type="match status" value="2"/>
</dbReference>
<feature type="transmembrane region" description="Helical" evidence="5">
    <location>
        <begin position="394"/>
        <end position="413"/>
    </location>
</feature>
<comment type="caution">
    <text evidence="7">The sequence shown here is derived from an EMBL/GenBank/DDBJ whole genome shotgun (WGS) entry which is preliminary data.</text>
</comment>
<proteinExistence type="predicted"/>
<feature type="transmembrane region" description="Helical" evidence="5">
    <location>
        <begin position="301"/>
        <end position="319"/>
    </location>
</feature>
<dbReference type="AlphaFoldDB" id="A0A7W9SL85"/>
<gene>
    <name evidence="7" type="ORF">HNQ39_000427</name>
</gene>
<evidence type="ECO:0000313" key="8">
    <source>
        <dbReference type="Proteomes" id="UP000520814"/>
    </source>
</evidence>
<feature type="transmembrane region" description="Helical" evidence="5">
    <location>
        <begin position="229"/>
        <end position="250"/>
    </location>
</feature>
<evidence type="ECO:0000256" key="1">
    <source>
        <dbReference type="ARBA" id="ARBA00004651"/>
    </source>
</evidence>
<dbReference type="RefSeq" id="WP_184192301.1">
    <property type="nucleotide sequence ID" value="NZ_JACHGW010000001.1"/>
</dbReference>
<feature type="transmembrane region" description="Helical" evidence="5">
    <location>
        <begin position="271"/>
        <end position="289"/>
    </location>
</feature>
<dbReference type="GO" id="GO:0022857">
    <property type="term" value="F:transmembrane transporter activity"/>
    <property type="evidence" value="ECO:0007669"/>
    <property type="project" value="InterPro"/>
</dbReference>
<keyword evidence="2 5" id="KW-0812">Transmembrane</keyword>
<keyword evidence="3 5" id="KW-1133">Transmembrane helix</keyword>
<dbReference type="EMBL" id="JACHGW010000001">
    <property type="protein sequence ID" value="MBB6048665.1"/>
    <property type="molecule type" value="Genomic_DNA"/>
</dbReference>
<feature type="domain" description="Major facilitator superfamily (MFS) profile" evidence="6">
    <location>
        <begin position="12"/>
        <end position="419"/>
    </location>
</feature>
<feature type="transmembrane region" description="Helical" evidence="5">
    <location>
        <begin position="12"/>
        <end position="33"/>
    </location>
</feature>
<accession>A0A7W9SL85</accession>
<dbReference type="SUPFAM" id="SSF103473">
    <property type="entry name" value="MFS general substrate transporter"/>
    <property type="match status" value="1"/>
</dbReference>
<feature type="transmembrane region" description="Helical" evidence="5">
    <location>
        <begin position="144"/>
        <end position="164"/>
    </location>
</feature>
<reference evidence="7 8" key="1">
    <citation type="submission" date="2020-08" db="EMBL/GenBank/DDBJ databases">
        <title>Genomic Encyclopedia of Type Strains, Phase IV (KMG-IV): sequencing the most valuable type-strain genomes for metagenomic binning, comparative biology and taxonomic classification.</title>
        <authorList>
            <person name="Goeker M."/>
        </authorList>
    </citation>
    <scope>NUCLEOTIDE SEQUENCE [LARGE SCALE GENOMIC DNA]</scope>
    <source>
        <strain evidence="7 8">DSM 23562</strain>
    </source>
</reference>
<keyword evidence="8" id="KW-1185">Reference proteome</keyword>
<dbReference type="PROSITE" id="PS50850">
    <property type="entry name" value="MFS"/>
    <property type="match status" value="1"/>
</dbReference>
<dbReference type="Pfam" id="PF07690">
    <property type="entry name" value="MFS_1"/>
    <property type="match status" value="1"/>
</dbReference>
<evidence type="ECO:0000256" key="2">
    <source>
        <dbReference type="ARBA" id="ARBA00022692"/>
    </source>
</evidence>
<feature type="transmembrane region" description="Helical" evidence="5">
    <location>
        <begin position="171"/>
        <end position="191"/>
    </location>
</feature>
<dbReference type="InterPro" id="IPR011701">
    <property type="entry name" value="MFS"/>
</dbReference>
<evidence type="ECO:0000259" key="6">
    <source>
        <dbReference type="PROSITE" id="PS50850"/>
    </source>
</evidence>
<evidence type="ECO:0000313" key="7">
    <source>
        <dbReference type="EMBL" id="MBB6048665.1"/>
    </source>
</evidence>